<accession>A0A7G9SB16</accession>
<dbReference type="KEGG" id="srhi:H9L12_12745"/>
<dbReference type="AlphaFoldDB" id="A0A7G9SB16"/>
<feature type="transmembrane region" description="Helical" evidence="9">
    <location>
        <begin position="35"/>
        <end position="55"/>
    </location>
</feature>
<evidence type="ECO:0000313" key="13">
    <source>
        <dbReference type="Proteomes" id="UP000515955"/>
    </source>
</evidence>
<evidence type="ECO:0000256" key="3">
    <source>
        <dbReference type="ARBA" id="ARBA00022448"/>
    </source>
</evidence>
<keyword evidence="3 9" id="KW-0813">Transport</keyword>
<dbReference type="InterPro" id="IPR050739">
    <property type="entry name" value="MFP"/>
</dbReference>
<evidence type="ECO:0000256" key="9">
    <source>
        <dbReference type="RuleBase" id="RU365093"/>
    </source>
</evidence>
<name>A0A7G9SB16_9SPHN</name>
<dbReference type="PANTHER" id="PTHR30386">
    <property type="entry name" value="MEMBRANE FUSION SUBUNIT OF EMRAB-TOLC MULTIDRUG EFFLUX PUMP"/>
    <property type="match status" value="1"/>
</dbReference>
<protein>
    <recommendedName>
        <fullName evidence="9">Membrane fusion protein (MFP) family protein</fullName>
    </recommendedName>
</protein>
<dbReference type="PANTHER" id="PTHR30386:SF17">
    <property type="entry name" value="ALKALINE PROTEASE SECRETION PROTEIN APRE"/>
    <property type="match status" value="1"/>
</dbReference>
<keyword evidence="4 9" id="KW-1003">Cell membrane</keyword>
<gene>
    <name evidence="12" type="ORF">H9L12_12745</name>
</gene>
<dbReference type="InterPro" id="IPR058982">
    <property type="entry name" value="Beta-barrel_AprE"/>
</dbReference>
<dbReference type="GO" id="GO:0005886">
    <property type="term" value="C:plasma membrane"/>
    <property type="evidence" value="ECO:0007669"/>
    <property type="project" value="UniProtKB-SubCell"/>
</dbReference>
<evidence type="ECO:0000256" key="8">
    <source>
        <dbReference type="ARBA" id="ARBA00023136"/>
    </source>
</evidence>
<evidence type="ECO:0000256" key="7">
    <source>
        <dbReference type="ARBA" id="ARBA00022989"/>
    </source>
</evidence>
<dbReference type="InterPro" id="IPR058781">
    <property type="entry name" value="HH_AprE-like"/>
</dbReference>
<reference evidence="12 13" key="1">
    <citation type="submission" date="2020-08" db="EMBL/GenBank/DDBJ databases">
        <title>Genome sequence of Sphingomonas rhizophila KACC 19189T.</title>
        <authorList>
            <person name="Hyun D.-W."/>
            <person name="Bae J.-W."/>
        </authorList>
    </citation>
    <scope>NUCLEOTIDE SEQUENCE [LARGE SCALE GENOMIC DNA]</scope>
    <source>
        <strain evidence="12 13">KACC 19189</strain>
    </source>
</reference>
<dbReference type="EMBL" id="CP060717">
    <property type="protein sequence ID" value="QNN65041.1"/>
    <property type="molecule type" value="Genomic_DNA"/>
</dbReference>
<keyword evidence="6 9" id="KW-0812">Transmembrane</keyword>
<organism evidence="12 13">
    <name type="scientific">Sphingomonas rhizophila</name>
    <dbReference type="NCBI Taxonomy" id="2071607"/>
    <lineage>
        <taxon>Bacteria</taxon>
        <taxon>Pseudomonadati</taxon>
        <taxon>Pseudomonadota</taxon>
        <taxon>Alphaproteobacteria</taxon>
        <taxon>Sphingomonadales</taxon>
        <taxon>Sphingomonadaceae</taxon>
        <taxon>Sphingomonas</taxon>
    </lineage>
</organism>
<feature type="domain" description="AprE-like long alpha-helical hairpin" evidence="10">
    <location>
        <begin position="110"/>
        <end position="302"/>
    </location>
</feature>
<comment type="similarity">
    <text evidence="2 9">Belongs to the membrane fusion protein (MFP) (TC 8.A.1) family.</text>
</comment>
<dbReference type="InterPro" id="IPR010129">
    <property type="entry name" value="T1SS_HlyD"/>
</dbReference>
<dbReference type="Gene3D" id="2.40.30.170">
    <property type="match status" value="1"/>
</dbReference>
<dbReference type="PRINTS" id="PR01490">
    <property type="entry name" value="RTXTOXIND"/>
</dbReference>
<keyword evidence="7 9" id="KW-1133">Transmembrane helix</keyword>
<evidence type="ECO:0000256" key="4">
    <source>
        <dbReference type="ARBA" id="ARBA00022475"/>
    </source>
</evidence>
<dbReference type="Proteomes" id="UP000515955">
    <property type="component" value="Chromosome"/>
</dbReference>
<dbReference type="NCBIfam" id="TIGR01843">
    <property type="entry name" value="type_I_hlyD"/>
    <property type="match status" value="1"/>
</dbReference>
<dbReference type="Pfam" id="PF25994">
    <property type="entry name" value="HH_AprE"/>
    <property type="match status" value="1"/>
</dbReference>
<evidence type="ECO:0000259" key="11">
    <source>
        <dbReference type="Pfam" id="PF26002"/>
    </source>
</evidence>
<sequence length="460" mass="49783">MIERRGGAGFPSRHRQVSLSPVTNLHAATEPDGDIKIGLIIAGLFFVLFLGWAAIARLDAVAMAPGKLVVAGERQSIQHREGGVIAQIAVKEGQRVEKGQVLIRLAGADVRAQERAIAGQAISLLAQRARLRAEQSGSGRIAPPAEFAALTGEDRLDADRAMRLQLSQLRTRSAVLNAQQSVLGQRTAQASSQGQGYSRQVVAIDEQLKLIDDELNSLRSVAEKGFVSINRVRALERAKADLQGQRGQYLATVASSGSQAGESRLEILQARSSYYERVASDLRDVEASLADAMPKWEAARDQLNRVDIRAPVSGTVTGLLVFTPGGVITPGQKLMDIVPDRVPLTIEGKVSPNDADDIGPGQLAYVRFFTLHERSLPALKGKVTRLSADAFTDERTGETFYTASVSVPLDEINKVHELRGPHTLRAGIPVSIEIPLRKRTALQYAFEPLSGAIRRSFTEN</sequence>
<dbReference type="Gene3D" id="2.40.50.100">
    <property type="match status" value="2"/>
</dbReference>
<evidence type="ECO:0000313" key="12">
    <source>
        <dbReference type="EMBL" id="QNN65041.1"/>
    </source>
</evidence>
<comment type="subcellular location">
    <subcellularLocation>
        <location evidence="1 9">Cell inner membrane</location>
        <topology evidence="1 9">Single-pass membrane protein</topology>
    </subcellularLocation>
</comment>
<dbReference type="RefSeq" id="WP_187542038.1">
    <property type="nucleotide sequence ID" value="NZ_CP060717.1"/>
</dbReference>
<evidence type="ECO:0000256" key="5">
    <source>
        <dbReference type="ARBA" id="ARBA00022519"/>
    </source>
</evidence>
<proteinExistence type="inferred from homology"/>
<keyword evidence="5 9" id="KW-0997">Cell inner membrane</keyword>
<evidence type="ECO:0000256" key="6">
    <source>
        <dbReference type="ARBA" id="ARBA00022692"/>
    </source>
</evidence>
<keyword evidence="13" id="KW-1185">Reference proteome</keyword>
<dbReference type="GO" id="GO:0015031">
    <property type="term" value="P:protein transport"/>
    <property type="evidence" value="ECO:0007669"/>
    <property type="project" value="InterPro"/>
</dbReference>
<feature type="domain" description="AprE-like beta-barrel" evidence="11">
    <location>
        <begin position="344"/>
        <end position="435"/>
    </location>
</feature>
<evidence type="ECO:0000256" key="1">
    <source>
        <dbReference type="ARBA" id="ARBA00004377"/>
    </source>
</evidence>
<evidence type="ECO:0000259" key="10">
    <source>
        <dbReference type="Pfam" id="PF25994"/>
    </source>
</evidence>
<evidence type="ECO:0000256" key="2">
    <source>
        <dbReference type="ARBA" id="ARBA00009477"/>
    </source>
</evidence>
<dbReference type="Pfam" id="PF26002">
    <property type="entry name" value="Beta-barrel_AprE"/>
    <property type="match status" value="1"/>
</dbReference>
<keyword evidence="8 9" id="KW-0472">Membrane</keyword>
<dbReference type="Gene3D" id="1.10.287.470">
    <property type="entry name" value="Helix hairpin bin"/>
    <property type="match status" value="1"/>
</dbReference>